<evidence type="ECO:0000256" key="3">
    <source>
        <dbReference type="PROSITE-ProRule" id="PRU00284"/>
    </source>
</evidence>
<keyword evidence="5" id="KW-0812">Transmembrane</keyword>
<keyword evidence="3" id="KW-0807">Transducer</keyword>
<dbReference type="PANTHER" id="PTHR43531:SF14">
    <property type="entry name" value="METHYL-ACCEPTING CHEMOTAXIS PROTEIN I-RELATED"/>
    <property type="match status" value="1"/>
</dbReference>
<dbReference type="SMART" id="SM00283">
    <property type="entry name" value="MA"/>
    <property type="match status" value="1"/>
</dbReference>
<dbReference type="Gene3D" id="1.10.287.950">
    <property type="entry name" value="Methyl-accepting chemotaxis protein"/>
    <property type="match status" value="1"/>
</dbReference>
<evidence type="ECO:0000256" key="1">
    <source>
        <dbReference type="ARBA" id="ARBA00022481"/>
    </source>
</evidence>
<feature type="domain" description="Methyl-accepting transducer" evidence="6">
    <location>
        <begin position="405"/>
        <end position="634"/>
    </location>
</feature>
<keyword evidence="5" id="KW-1133">Transmembrane helix</keyword>
<keyword evidence="8" id="KW-1185">Reference proteome</keyword>
<accession>A0ABV8RYM9</accession>
<protein>
    <submittedName>
        <fullName evidence="7">Methyl-accepting chemotaxis protein</fullName>
    </submittedName>
</protein>
<keyword evidence="4" id="KW-0175">Coiled coil</keyword>
<dbReference type="InterPro" id="IPR051310">
    <property type="entry name" value="MCP_chemotaxis"/>
</dbReference>
<feature type="transmembrane region" description="Helical" evidence="5">
    <location>
        <begin position="323"/>
        <end position="343"/>
    </location>
</feature>
<dbReference type="PRINTS" id="PR00260">
    <property type="entry name" value="CHEMTRNSDUCR"/>
</dbReference>
<dbReference type="Proteomes" id="UP001595756">
    <property type="component" value="Unassembled WGS sequence"/>
</dbReference>
<evidence type="ECO:0000313" key="8">
    <source>
        <dbReference type="Proteomes" id="UP001595756"/>
    </source>
</evidence>
<organism evidence="7 8">
    <name type="scientific">Castellaniella hirudinis</name>
    <dbReference type="NCBI Taxonomy" id="1144617"/>
    <lineage>
        <taxon>Bacteria</taxon>
        <taxon>Pseudomonadati</taxon>
        <taxon>Pseudomonadota</taxon>
        <taxon>Betaproteobacteria</taxon>
        <taxon>Burkholderiales</taxon>
        <taxon>Alcaligenaceae</taxon>
        <taxon>Castellaniella</taxon>
    </lineage>
</organism>
<evidence type="ECO:0000256" key="4">
    <source>
        <dbReference type="SAM" id="Coils"/>
    </source>
</evidence>
<dbReference type="RefSeq" id="WP_376812444.1">
    <property type="nucleotide sequence ID" value="NZ_JBHSDY010000004.1"/>
</dbReference>
<feature type="coiled-coil region" evidence="4">
    <location>
        <begin position="222"/>
        <end position="278"/>
    </location>
</feature>
<dbReference type="InterPro" id="IPR004089">
    <property type="entry name" value="MCPsignal_dom"/>
</dbReference>
<dbReference type="EMBL" id="JBHSDY010000004">
    <property type="protein sequence ID" value="MFC4297880.1"/>
    <property type="molecule type" value="Genomic_DNA"/>
</dbReference>
<dbReference type="PANTHER" id="PTHR43531">
    <property type="entry name" value="PROTEIN ICFG"/>
    <property type="match status" value="1"/>
</dbReference>
<keyword evidence="5" id="KW-0472">Membrane</keyword>
<evidence type="ECO:0000256" key="5">
    <source>
        <dbReference type="SAM" id="Phobius"/>
    </source>
</evidence>
<reference evidence="8" key="1">
    <citation type="journal article" date="2019" name="Int. J. Syst. Evol. Microbiol.">
        <title>The Global Catalogue of Microorganisms (GCM) 10K type strain sequencing project: providing services to taxonomists for standard genome sequencing and annotation.</title>
        <authorList>
            <consortium name="The Broad Institute Genomics Platform"/>
            <consortium name="The Broad Institute Genome Sequencing Center for Infectious Disease"/>
            <person name="Wu L."/>
            <person name="Ma J."/>
        </authorList>
    </citation>
    <scope>NUCLEOTIDE SEQUENCE [LARGE SCALE GENOMIC DNA]</scope>
    <source>
        <strain evidence="8">CGMCC 1.19029</strain>
    </source>
</reference>
<dbReference type="Pfam" id="PF00015">
    <property type="entry name" value="MCPsignal"/>
    <property type="match status" value="1"/>
</dbReference>
<proteinExistence type="inferred from homology"/>
<dbReference type="PROSITE" id="PS50111">
    <property type="entry name" value="CHEMOTAXIS_TRANSDUC_2"/>
    <property type="match status" value="1"/>
</dbReference>
<dbReference type="CDD" id="cd11386">
    <property type="entry name" value="MCP_signal"/>
    <property type="match status" value="1"/>
</dbReference>
<keyword evidence="1" id="KW-0488">Methylation</keyword>
<feature type="transmembrane region" description="Helical" evidence="5">
    <location>
        <begin position="20"/>
        <end position="39"/>
    </location>
</feature>
<comment type="caution">
    <text evidence="7">The sequence shown here is derived from an EMBL/GenBank/DDBJ whole genome shotgun (WGS) entry which is preliminary data.</text>
</comment>
<gene>
    <name evidence="7" type="ORF">ACFO0J_07485</name>
</gene>
<sequence>MKQSPLDTALNRLRLWQKFAVLALFGVILVAAPFILYVLESGKTIDATRLELRGLQPMHQMMKTLQLTQQHRGLSMMTLNGDASADARRASLQTEIDHAFETLDADLRRDVHDPAVLGVWQETQQAWKALAEPVSRKSIKPADSFQAHVGLITQLLRTKSLLLQYYGLSFDPQAQGYYLIDTALNQVPMLTEMFGQARAIGSGLLTSREASDAERLRITVLINRAEEHYISLNDALESAARQFPELGARLAEPGRTALQEARQAIELAQKEILQTQTLQFPAADFFTHYTRTIDAQYALDQVALGQLESVLNERADALSRTRLLLSGGIVLLSLLAALANYLITRALLRQLGGEPAYATALLNRIATGDLAVPIELKPQDRVSLLFALRDMRDHLSDIVSQVRNGADSIASASSQITAGNLDLSSRTEQQASSLAETAATMEQITATVRQNADNAQQANSLAESAGRTATEGGAIVAELVTTMSEIDSRGQQVADIIGVIDSIAFQTNILALNAAVEAARAGEQGRGFAVVASEVRALAQRSAGAAKEIKTLIDTSVESTTRGSEQAARAGATMQEIVEGIHRVTDIMGEISAASREQTTGIEEINAAVTQMDDATRQNASLVEESAAAATSLQEQADTLVDLVAFFHLNPQDPADIRPPAAAPRALNAPVRQPRLLATRT</sequence>
<evidence type="ECO:0000256" key="2">
    <source>
        <dbReference type="ARBA" id="ARBA00029447"/>
    </source>
</evidence>
<dbReference type="SUPFAM" id="SSF58104">
    <property type="entry name" value="Methyl-accepting chemotaxis protein (MCP) signaling domain"/>
    <property type="match status" value="1"/>
</dbReference>
<dbReference type="InterPro" id="IPR013587">
    <property type="entry name" value="Nitrate/nitrite_sensing"/>
</dbReference>
<dbReference type="Pfam" id="PF08376">
    <property type="entry name" value="NIT"/>
    <property type="match status" value="1"/>
</dbReference>
<evidence type="ECO:0000313" key="7">
    <source>
        <dbReference type="EMBL" id="MFC4297880.1"/>
    </source>
</evidence>
<comment type="similarity">
    <text evidence="2">Belongs to the methyl-accepting chemotaxis (MCP) protein family.</text>
</comment>
<name>A0ABV8RYM9_9BURK</name>
<dbReference type="InterPro" id="IPR004090">
    <property type="entry name" value="Chemotax_Me-accpt_rcpt"/>
</dbReference>
<evidence type="ECO:0000259" key="6">
    <source>
        <dbReference type="PROSITE" id="PS50111"/>
    </source>
</evidence>